<accession>A0A2R5EVP0</accession>
<dbReference type="Proteomes" id="UP000245202">
    <property type="component" value="Unassembled WGS sequence"/>
</dbReference>
<dbReference type="InterPro" id="IPR036412">
    <property type="entry name" value="HAD-like_sf"/>
</dbReference>
<dbReference type="RefSeq" id="WP_108992508.1">
    <property type="nucleotide sequence ID" value="NZ_BDQX01000098.1"/>
</dbReference>
<dbReference type="InterPro" id="IPR006385">
    <property type="entry name" value="HAD_hydro_SerB1"/>
</dbReference>
<keyword evidence="2" id="KW-0479">Metal-binding</keyword>
<dbReference type="InterPro" id="IPR050582">
    <property type="entry name" value="HAD-like_SerB"/>
</dbReference>
<sequence length="225" mass="25211">MKISKQIAAFDLDGTLLEGNKSVMPDLAKELWRGGYRRIRGVLVFGLAGGAGVLRKLRLISSESFTLIGTTLIVRWMAGDKLTTLEPYFHRTVERQQVRQAVANLLRSHQAEEREVLLVSAVVQPLLECFAERLGGQALGTELEMTSDGRLTGRMVGIFCSGSGKVKRLRDWEERTNRPVDWQKSFAYGDTLPDRFMLESVGYPVAVSPTPDFRAEAKRLGWKIL</sequence>
<dbReference type="InterPro" id="IPR023214">
    <property type="entry name" value="HAD_sf"/>
</dbReference>
<gene>
    <name evidence="5" type="ORF">PAT3040_02005</name>
</gene>
<dbReference type="Gene3D" id="1.20.1440.100">
    <property type="entry name" value="SG protein - dephosphorylation function"/>
    <property type="match status" value="1"/>
</dbReference>
<keyword evidence="3" id="KW-0378">Hydrolase</keyword>
<evidence type="ECO:0000256" key="3">
    <source>
        <dbReference type="ARBA" id="ARBA00022801"/>
    </source>
</evidence>
<evidence type="ECO:0000256" key="4">
    <source>
        <dbReference type="ARBA" id="ARBA00022842"/>
    </source>
</evidence>
<dbReference type="Pfam" id="PF12710">
    <property type="entry name" value="HAD"/>
    <property type="match status" value="1"/>
</dbReference>
<comment type="similarity">
    <text evidence="1">Belongs to the HAD-like hydrolase superfamily. SerB family.</text>
</comment>
<dbReference type="GO" id="GO:0016787">
    <property type="term" value="F:hydrolase activity"/>
    <property type="evidence" value="ECO:0007669"/>
    <property type="project" value="UniProtKB-KW"/>
</dbReference>
<evidence type="ECO:0000313" key="6">
    <source>
        <dbReference type="Proteomes" id="UP000245202"/>
    </source>
</evidence>
<dbReference type="PANTHER" id="PTHR43344:SF13">
    <property type="entry name" value="PHOSPHATASE RV3661-RELATED"/>
    <property type="match status" value="1"/>
</dbReference>
<reference evidence="5 6" key="1">
    <citation type="submission" date="2017-08" db="EMBL/GenBank/DDBJ databases">
        <title>Substantial Increase in Enzyme Production by Combined Drug-Resistance Mutations in Paenibacillus agaridevorans.</title>
        <authorList>
            <person name="Tanaka Y."/>
            <person name="Funane K."/>
            <person name="Hosaka T."/>
            <person name="Shiwa Y."/>
            <person name="Fujita N."/>
            <person name="Miyazaki T."/>
            <person name="Yoshikawa H."/>
            <person name="Murakami K."/>
            <person name="Kasahara K."/>
            <person name="Inaoka T."/>
            <person name="Hiraga Y."/>
            <person name="Ochi K."/>
        </authorList>
    </citation>
    <scope>NUCLEOTIDE SEQUENCE [LARGE SCALE GENOMIC DNA]</scope>
    <source>
        <strain evidence="5 6">T-3040</strain>
    </source>
</reference>
<protein>
    <submittedName>
        <fullName evidence="5">Putative inhibition of morphological differentiation protein</fullName>
    </submittedName>
</protein>
<organism evidence="5 6">
    <name type="scientific">Paenibacillus agaridevorans</name>
    <dbReference type="NCBI Taxonomy" id="171404"/>
    <lineage>
        <taxon>Bacteria</taxon>
        <taxon>Bacillati</taxon>
        <taxon>Bacillota</taxon>
        <taxon>Bacilli</taxon>
        <taxon>Bacillales</taxon>
        <taxon>Paenibacillaceae</taxon>
        <taxon>Paenibacillus</taxon>
    </lineage>
</organism>
<dbReference type="Gene3D" id="3.40.50.1000">
    <property type="entry name" value="HAD superfamily/HAD-like"/>
    <property type="match status" value="1"/>
</dbReference>
<comment type="caution">
    <text evidence="5">The sequence shown here is derived from an EMBL/GenBank/DDBJ whole genome shotgun (WGS) entry which is preliminary data.</text>
</comment>
<dbReference type="EMBL" id="BDQX01000098">
    <property type="protein sequence ID" value="GBG07454.1"/>
    <property type="molecule type" value="Genomic_DNA"/>
</dbReference>
<evidence type="ECO:0000313" key="5">
    <source>
        <dbReference type="EMBL" id="GBG07454.1"/>
    </source>
</evidence>
<keyword evidence="6" id="KW-1185">Reference proteome</keyword>
<dbReference type="AlphaFoldDB" id="A0A2R5EVP0"/>
<dbReference type="SUPFAM" id="SSF56784">
    <property type="entry name" value="HAD-like"/>
    <property type="match status" value="1"/>
</dbReference>
<evidence type="ECO:0000256" key="2">
    <source>
        <dbReference type="ARBA" id="ARBA00022723"/>
    </source>
</evidence>
<dbReference type="GO" id="GO:0046872">
    <property type="term" value="F:metal ion binding"/>
    <property type="evidence" value="ECO:0007669"/>
    <property type="project" value="UniProtKB-KW"/>
</dbReference>
<proteinExistence type="inferred from homology"/>
<dbReference type="PANTHER" id="PTHR43344">
    <property type="entry name" value="PHOSPHOSERINE PHOSPHATASE"/>
    <property type="match status" value="1"/>
</dbReference>
<dbReference type="NCBIfam" id="TIGR01488">
    <property type="entry name" value="HAD-SF-IB"/>
    <property type="match status" value="1"/>
</dbReference>
<name>A0A2R5EVP0_9BACL</name>
<evidence type="ECO:0000256" key="1">
    <source>
        <dbReference type="ARBA" id="ARBA00009184"/>
    </source>
</evidence>
<keyword evidence="4" id="KW-0460">Magnesium</keyword>
<dbReference type="NCBIfam" id="TIGR01490">
    <property type="entry name" value="HAD-SF-IB-hyp1"/>
    <property type="match status" value="1"/>
</dbReference>